<comment type="similarity">
    <text evidence="1">Belongs to the cytochrome P450 family.</text>
</comment>
<evidence type="ECO:0000256" key="1">
    <source>
        <dbReference type="ARBA" id="ARBA00010617"/>
    </source>
</evidence>
<dbReference type="InterPro" id="IPR001128">
    <property type="entry name" value="Cyt_P450"/>
</dbReference>
<dbReference type="InterPro" id="IPR036396">
    <property type="entry name" value="Cyt_P450_sf"/>
</dbReference>
<dbReference type="EMBL" id="JAACXV010001622">
    <property type="protein sequence ID" value="KAF7277490.1"/>
    <property type="molecule type" value="Genomic_DNA"/>
</dbReference>
<dbReference type="GO" id="GO:0005506">
    <property type="term" value="F:iron ion binding"/>
    <property type="evidence" value="ECO:0007669"/>
    <property type="project" value="InterPro"/>
</dbReference>
<dbReference type="Proteomes" id="UP000625711">
    <property type="component" value="Unassembled WGS sequence"/>
</dbReference>
<dbReference type="Gene3D" id="1.10.630.10">
    <property type="entry name" value="Cytochrome P450"/>
    <property type="match status" value="1"/>
</dbReference>
<feature type="non-terminal residue" evidence="3">
    <location>
        <position position="1"/>
    </location>
</feature>
<comment type="caution">
    <text evidence="3">The sequence shown here is derived from an EMBL/GenBank/DDBJ whole genome shotgun (WGS) entry which is preliminary data.</text>
</comment>
<keyword evidence="4" id="KW-1185">Reference proteome</keyword>
<name>A0A834IAJ7_RHYFE</name>
<proteinExistence type="inferred from homology"/>
<dbReference type="GO" id="GO:0004497">
    <property type="term" value="F:monooxygenase activity"/>
    <property type="evidence" value="ECO:0007669"/>
    <property type="project" value="UniProtKB-KW"/>
</dbReference>
<reference evidence="3" key="1">
    <citation type="submission" date="2020-08" db="EMBL/GenBank/DDBJ databases">
        <title>Genome sequencing and assembly of the red palm weevil Rhynchophorus ferrugineus.</title>
        <authorList>
            <person name="Dias G.B."/>
            <person name="Bergman C.M."/>
            <person name="Manee M."/>
        </authorList>
    </citation>
    <scope>NUCLEOTIDE SEQUENCE</scope>
    <source>
        <strain evidence="3">AA-2017</strain>
        <tissue evidence="3">Whole larva</tissue>
    </source>
</reference>
<dbReference type="Pfam" id="PF00067">
    <property type="entry name" value="p450"/>
    <property type="match status" value="1"/>
</dbReference>
<evidence type="ECO:0000313" key="3">
    <source>
        <dbReference type="EMBL" id="KAF7277490.1"/>
    </source>
</evidence>
<dbReference type="GO" id="GO:0016705">
    <property type="term" value="F:oxidoreductase activity, acting on paired donors, with incorporation or reduction of molecular oxygen"/>
    <property type="evidence" value="ECO:0007669"/>
    <property type="project" value="InterPro"/>
</dbReference>
<dbReference type="SUPFAM" id="SSF48264">
    <property type="entry name" value="Cytochrome P450"/>
    <property type="match status" value="1"/>
</dbReference>
<evidence type="ECO:0000256" key="2">
    <source>
        <dbReference type="ARBA" id="ARBA00023033"/>
    </source>
</evidence>
<accession>A0A834IAJ7</accession>
<gene>
    <name evidence="3" type="ORF">GWI33_007085</name>
</gene>
<keyword evidence="2" id="KW-0560">Oxidoreductase</keyword>
<dbReference type="OrthoDB" id="3945418at2759"/>
<sequence>VLNRNLQKDSQEQRFINSVLSLFDLSYKLDILPSLWPYISTPNWRKFVKAMDFLTELNQKYIQECLDSSDPSIPDHEKSVLEKLIEKDRRIAITMVNDMMIAGIDTVNAEMRSYLA</sequence>
<evidence type="ECO:0000313" key="4">
    <source>
        <dbReference type="Proteomes" id="UP000625711"/>
    </source>
</evidence>
<keyword evidence="2" id="KW-0503">Monooxygenase</keyword>
<protein>
    <submittedName>
        <fullName evidence="3">Uncharacterized protein</fullName>
    </submittedName>
</protein>
<organism evidence="3 4">
    <name type="scientific">Rhynchophorus ferrugineus</name>
    <name type="common">Red palm weevil</name>
    <name type="synonym">Curculio ferrugineus</name>
    <dbReference type="NCBI Taxonomy" id="354439"/>
    <lineage>
        <taxon>Eukaryota</taxon>
        <taxon>Metazoa</taxon>
        <taxon>Ecdysozoa</taxon>
        <taxon>Arthropoda</taxon>
        <taxon>Hexapoda</taxon>
        <taxon>Insecta</taxon>
        <taxon>Pterygota</taxon>
        <taxon>Neoptera</taxon>
        <taxon>Endopterygota</taxon>
        <taxon>Coleoptera</taxon>
        <taxon>Polyphaga</taxon>
        <taxon>Cucujiformia</taxon>
        <taxon>Curculionidae</taxon>
        <taxon>Dryophthorinae</taxon>
        <taxon>Rhynchophorus</taxon>
    </lineage>
</organism>
<dbReference type="GO" id="GO:0020037">
    <property type="term" value="F:heme binding"/>
    <property type="evidence" value="ECO:0007669"/>
    <property type="project" value="InterPro"/>
</dbReference>
<dbReference type="AlphaFoldDB" id="A0A834IAJ7"/>